<dbReference type="AlphaFoldDB" id="A0A1T4SAE7"/>
<keyword evidence="3 7" id="KW-0812">Transmembrane</keyword>
<dbReference type="RefSeq" id="WP_085936121.1">
    <property type="nucleotide sequence ID" value="NZ_FUWJ01000007.1"/>
</dbReference>
<evidence type="ECO:0000256" key="5">
    <source>
        <dbReference type="ARBA" id="ARBA00022989"/>
    </source>
</evidence>
<dbReference type="PANTHER" id="PTHR31272:SF6">
    <property type="entry name" value="CYTOCHROME C-TYPE BIOGENESIS CCDA-LIKE CHLOROPLASTIC PROTEIN"/>
    <property type="match status" value="1"/>
</dbReference>
<evidence type="ECO:0000256" key="6">
    <source>
        <dbReference type="ARBA" id="ARBA00023136"/>
    </source>
</evidence>
<name>A0A1T4SAE7_9HYPH</name>
<keyword evidence="5 7" id="KW-1133">Transmembrane helix</keyword>
<evidence type="ECO:0000313" key="9">
    <source>
        <dbReference type="EMBL" id="SKA24858.1"/>
    </source>
</evidence>
<sequence length="231" mass="24173">MAPEALQHAVAHAGLAAIGVGFLAGFLFSFNPVAMASIPVSLAYVTKARERKQAILFGTMFIVGMLVIHVTMGFIAGLGGRWVADLVGREWGLALGPLLIVLGLMWVGWVRLPLPPFALKARRPSAAWSAFVLGAVFSVAICPVCTPALVVLLGATAGLASPWIGAALLLAFAAGRAVPIAIGAMSIGWLENMRGLDAFRRAFETAGGIVLVLSGLYMLNAYFFWVPALAG</sequence>
<dbReference type="InterPro" id="IPR003834">
    <property type="entry name" value="Cyt_c_assmbl_TM_dom"/>
</dbReference>
<feature type="transmembrane region" description="Helical" evidence="7">
    <location>
        <begin position="131"/>
        <end position="157"/>
    </location>
</feature>
<evidence type="ECO:0000256" key="4">
    <source>
        <dbReference type="ARBA" id="ARBA00022748"/>
    </source>
</evidence>
<organism evidence="9 10">
    <name type="scientific">Enhydrobacter aerosaccus</name>
    <dbReference type="NCBI Taxonomy" id="225324"/>
    <lineage>
        <taxon>Bacteria</taxon>
        <taxon>Pseudomonadati</taxon>
        <taxon>Pseudomonadota</taxon>
        <taxon>Alphaproteobacteria</taxon>
        <taxon>Hyphomicrobiales</taxon>
        <taxon>Enhydrobacter</taxon>
    </lineage>
</organism>
<evidence type="ECO:0000313" key="10">
    <source>
        <dbReference type="Proteomes" id="UP000190092"/>
    </source>
</evidence>
<feature type="transmembrane region" description="Helical" evidence="7">
    <location>
        <begin position="91"/>
        <end position="110"/>
    </location>
</feature>
<comment type="subcellular location">
    <subcellularLocation>
        <location evidence="1">Membrane</location>
        <topology evidence="1">Multi-pass membrane protein</topology>
    </subcellularLocation>
</comment>
<proteinExistence type="inferred from homology"/>
<evidence type="ECO:0000256" key="7">
    <source>
        <dbReference type="SAM" id="Phobius"/>
    </source>
</evidence>
<evidence type="ECO:0000256" key="2">
    <source>
        <dbReference type="ARBA" id="ARBA00006143"/>
    </source>
</evidence>
<feature type="transmembrane region" description="Helical" evidence="7">
    <location>
        <begin position="12"/>
        <end position="33"/>
    </location>
</feature>
<dbReference type="OrthoDB" id="8227851at2"/>
<accession>A0A1T4SAE7</accession>
<feature type="domain" description="Cytochrome C biogenesis protein transmembrane" evidence="8">
    <location>
        <begin position="17"/>
        <end position="220"/>
    </location>
</feature>
<keyword evidence="4" id="KW-0201">Cytochrome c-type biogenesis</keyword>
<evidence type="ECO:0000256" key="1">
    <source>
        <dbReference type="ARBA" id="ARBA00004141"/>
    </source>
</evidence>
<feature type="transmembrane region" description="Helical" evidence="7">
    <location>
        <begin position="54"/>
        <end position="79"/>
    </location>
</feature>
<dbReference type="PANTHER" id="PTHR31272">
    <property type="entry name" value="CYTOCHROME C-TYPE BIOGENESIS PROTEIN HI_1454-RELATED"/>
    <property type="match status" value="1"/>
</dbReference>
<dbReference type="GO" id="GO:0017004">
    <property type="term" value="P:cytochrome complex assembly"/>
    <property type="evidence" value="ECO:0007669"/>
    <property type="project" value="UniProtKB-KW"/>
</dbReference>
<protein>
    <submittedName>
        <fullName evidence="9">Cytochrome c-type biogenesis protein</fullName>
    </submittedName>
</protein>
<keyword evidence="10" id="KW-1185">Reference proteome</keyword>
<evidence type="ECO:0000256" key="3">
    <source>
        <dbReference type="ARBA" id="ARBA00022692"/>
    </source>
</evidence>
<comment type="similarity">
    <text evidence="2">Belongs to the DsbD family.</text>
</comment>
<feature type="transmembrane region" description="Helical" evidence="7">
    <location>
        <begin position="202"/>
        <end position="225"/>
    </location>
</feature>
<dbReference type="EMBL" id="FUWJ01000007">
    <property type="protein sequence ID" value="SKA24858.1"/>
    <property type="molecule type" value="Genomic_DNA"/>
</dbReference>
<evidence type="ECO:0000259" key="8">
    <source>
        <dbReference type="Pfam" id="PF02683"/>
    </source>
</evidence>
<reference evidence="10" key="1">
    <citation type="submission" date="2017-02" db="EMBL/GenBank/DDBJ databases">
        <authorList>
            <person name="Varghese N."/>
            <person name="Submissions S."/>
        </authorList>
    </citation>
    <scope>NUCLEOTIDE SEQUENCE [LARGE SCALE GENOMIC DNA]</scope>
    <source>
        <strain evidence="10">ATCC 27094</strain>
    </source>
</reference>
<gene>
    <name evidence="9" type="ORF">SAMN02745126_04455</name>
</gene>
<dbReference type="STRING" id="225324.SAMN02745126_04455"/>
<dbReference type="Proteomes" id="UP000190092">
    <property type="component" value="Unassembled WGS sequence"/>
</dbReference>
<feature type="transmembrane region" description="Helical" evidence="7">
    <location>
        <begin position="163"/>
        <end position="190"/>
    </location>
</feature>
<dbReference type="GO" id="GO:0016020">
    <property type="term" value="C:membrane"/>
    <property type="evidence" value="ECO:0007669"/>
    <property type="project" value="UniProtKB-SubCell"/>
</dbReference>
<dbReference type="Pfam" id="PF02683">
    <property type="entry name" value="DsbD_TM"/>
    <property type="match status" value="1"/>
</dbReference>
<keyword evidence="6 7" id="KW-0472">Membrane</keyword>
<dbReference type="InterPro" id="IPR051790">
    <property type="entry name" value="Cytochrome_c-biogenesis_DsbD"/>
</dbReference>